<comment type="caution">
    <text evidence="6">The sequence shown here is derived from an EMBL/GenBank/DDBJ whole genome shotgun (WGS) entry which is preliminary data.</text>
</comment>
<dbReference type="Gene3D" id="3.40.190.290">
    <property type="match status" value="1"/>
</dbReference>
<dbReference type="GO" id="GO:0003700">
    <property type="term" value="F:DNA-binding transcription factor activity"/>
    <property type="evidence" value="ECO:0007669"/>
    <property type="project" value="InterPro"/>
</dbReference>
<dbReference type="Gene3D" id="1.10.10.10">
    <property type="entry name" value="Winged helix-like DNA-binding domain superfamily/Winged helix DNA-binding domain"/>
    <property type="match status" value="1"/>
</dbReference>
<dbReference type="SUPFAM" id="SSF53850">
    <property type="entry name" value="Periplasmic binding protein-like II"/>
    <property type="match status" value="1"/>
</dbReference>
<dbReference type="Pfam" id="PF03466">
    <property type="entry name" value="LysR_substrate"/>
    <property type="match status" value="1"/>
</dbReference>
<comment type="similarity">
    <text evidence="1">Belongs to the LysR transcriptional regulatory family.</text>
</comment>
<keyword evidence="2" id="KW-0805">Transcription regulation</keyword>
<evidence type="ECO:0000256" key="2">
    <source>
        <dbReference type="ARBA" id="ARBA00023015"/>
    </source>
</evidence>
<dbReference type="InterPro" id="IPR000847">
    <property type="entry name" value="LysR_HTH_N"/>
</dbReference>
<sequence length="319" mass="35331">MHSPSTSTISISDAPDAARLDWDDLRYLLAVARGSSLSAAARVLKVTHSTVLRRVEAMEAKLAVRLFERLRTGYVCTEAGENLRRAAEQCESLIAQAEREIIGGDTRLTGHVRVTTAHVVAMYLLPAALAKFHARHSQIEVEVRTARARVDLARREADVAIRMSAEVPDSLVGRQLGQIRIRVYGWHEAPCMARLKPHTLLPLEALTQDFPWIGFDGQDRTYDRWVDAHVPAQVVVARADHFPSATALIRTGMGVSILPEFVARDVPGLRALSEPIAALQSPLWMLTHVDLRNTARVRAFMQIAGNALQAALQQDFTEE</sequence>
<keyword evidence="7" id="KW-1185">Reference proteome</keyword>
<evidence type="ECO:0000256" key="4">
    <source>
        <dbReference type="ARBA" id="ARBA00023163"/>
    </source>
</evidence>
<dbReference type="InterPro" id="IPR005119">
    <property type="entry name" value="LysR_subst-bd"/>
</dbReference>
<dbReference type="InterPro" id="IPR036390">
    <property type="entry name" value="WH_DNA-bd_sf"/>
</dbReference>
<dbReference type="SUPFAM" id="SSF46785">
    <property type="entry name" value="Winged helix' DNA-binding domain"/>
    <property type="match status" value="1"/>
</dbReference>
<dbReference type="PANTHER" id="PTHR30579:SF3">
    <property type="entry name" value="TRANSCRIPTIONAL REGULATORY PROTEIN"/>
    <property type="match status" value="1"/>
</dbReference>
<accession>A0A318J075</accession>
<name>A0A318J075_9BURK</name>
<dbReference type="GO" id="GO:0003677">
    <property type="term" value="F:DNA binding"/>
    <property type="evidence" value="ECO:0007669"/>
    <property type="project" value="UniProtKB-KW"/>
</dbReference>
<protein>
    <submittedName>
        <fullName evidence="6">LysR family transcriptional regulator</fullName>
    </submittedName>
</protein>
<feature type="domain" description="HTH lysR-type" evidence="5">
    <location>
        <begin position="20"/>
        <end position="77"/>
    </location>
</feature>
<dbReference type="InterPro" id="IPR050176">
    <property type="entry name" value="LTTR"/>
</dbReference>
<dbReference type="PANTHER" id="PTHR30579">
    <property type="entry name" value="TRANSCRIPTIONAL REGULATOR"/>
    <property type="match status" value="1"/>
</dbReference>
<evidence type="ECO:0000313" key="7">
    <source>
        <dbReference type="Proteomes" id="UP000247792"/>
    </source>
</evidence>
<proteinExistence type="inferred from homology"/>
<dbReference type="EMBL" id="QJKB01000006">
    <property type="protein sequence ID" value="PXX41917.1"/>
    <property type="molecule type" value="Genomic_DNA"/>
</dbReference>
<dbReference type="Pfam" id="PF00126">
    <property type="entry name" value="HTH_1"/>
    <property type="match status" value="1"/>
</dbReference>
<dbReference type="OrthoDB" id="570111at2"/>
<dbReference type="Proteomes" id="UP000247792">
    <property type="component" value="Unassembled WGS sequence"/>
</dbReference>
<reference evidence="6 7" key="1">
    <citation type="submission" date="2018-05" db="EMBL/GenBank/DDBJ databases">
        <title>Genomic Encyclopedia of Type Strains, Phase IV (KMG-IV): sequencing the most valuable type-strain genomes for metagenomic binning, comparative biology and taxonomic classification.</title>
        <authorList>
            <person name="Goeker M."/>
        </authorList>
    </citation>
    <scope>NUCLEOTIDE SEQUENCE [LARGE SCALE GENOMIC DNA]</scope>
    <source>
        <strain evidence="6 7">DSM 19792</strain>
    </source>
</reference>
<dbReference type="InterPro" id="IPR036388">
    <property type="entry name" value="WH-like_DNA-bd_sf"/>
</dbReference>
<organism evidence="6 7">
    <name type="scientific">Undibacterium pigrum</name>
    <dbReference type="NCBI Taxonomy" id="401470"/>
    <lineage>
        <taxon>Bacteria</taxon>
        <taxon>Pseudomonadati</taxon>
        <taxon>Pseudomonadota</taxon>
        <taxon>Betaproteobacteria</taxon>
        <taxon>Burkholderiales</taxon>
        <taxon>Oxalobacteraceae</taxon>
        <taxon>Undibacterium</taxon>
    </lineage>
</organism>
<evidence type="ECO:0000256" key="3">
    <source>
        <dbReference type="ARBA" id="ARBA00023125"/>
    </source>
</evidence>
<evidence type="ECO:0000313" key="6">
    <source>
        <dbReference type="EMBL" id="PXX41917.1"/>
    </source>
</evidence>
<dbReference type="AlphaFoldDB" id="A0A318J075"/>
<dbReference type="PROSITE" id="PS50931">
    <property type="entry name" value="HTH_LYSR"/>
    <property type="match status" value="1"/>
</dbReference>
<keyword evidence="3" id="KW-0238">DNA-binding</keyword>
<keyword evidence="4" id="KW-0804">Transcription</keyword>
<dbReference type="RefSeq" id="WP_110256359.1">
    <property type="nucleotide sequence ID" value="NZ_QJKB01000006.1"/>
</dbReference>
<evidence type="ECO:0000256" key="1">
    <source>
        <dbReference type="ARBA" id="ARBA00009437"/>
    </source>
</evidence>
<dbReference type="CDD" id="cd05466">
    <property type="entry name" value="PBP2_LTTR_substrate"/>
    <property type="match status" value="1"/>
</dbReference>
<gene>
    <name evidence="6" type="ORF">DFR42_10696</name>
</gene>
<evidence type="ECO:0000259" key="5">
    <source>
        <dbReference type="PROSITE" id="PS50931"/>
    </source>
</evidence>